<dbReference type="AlphaFoldDB" id="B9GU70"/>
<feature type="domain" description="Late embryogenesis abundant protein LEA-2 subgroup" evidence="5">
    <location>
        <begin position="68"/>
        <end position="156"/>
    </location>
</feature>
<dbReference type="InterPro" id="IPR044839">
    <property type="entry name" value="NDR1-like"/>
</dbReference>
<evidence type="ECO:0000256" key="3">
    <source>
        <dbReference type="ARBA" id="ARBA00022989"/>
    </source>
</evidence>
<dbReference type="Gene3D" id="2.60.40.1820">
    <property type="match status" value="1"/>
</dbReference>
<evidence type="ECO:0000256" key="4">
    <source>
        <dbReference type="ARBA" id="ARBA00023136"/>
    </source>
</evidence>
<dbReference type="eggNOG" id="ENOG502S1F9">
    <property type="taxonomic scope" value="Eukaryota"/>
</dbReference>
<dbReference type="EMBL" id="CM009291">
    <property type="protein sequence ID" value="PNT51188.1"/>
    <property type="molecule type" value="Genomic_DNA"/>
</dbReference>
<sequence length="187" mass="20213">MTRMRGFKICCGVTTIFIIILAAVFTTLALTVFKPKNPSIIANPVGLENIQFGGSPNVTLNVTLGMVVTIDNPNYGSFKFTNSTAYVDYHGVIVAEVPIQADLIPAHSKVNITTSVDLMADALIKNPYFLQDLIAGRFNFVSTSSLHGKVEVIKILKLHATALSTCDITLFVTSLSIDSSCKSEIKL</sequence>
<dbReference type="GO" id="GO:0098542">
    <property type="term" value="P:defense response to other organism"/>
    <property type="evidence" value="ECO:0007669"/>
    <property type="project" value="InterPro"/>
</dbReference>
<evidence type="ECO:0000259" key="5">
    <source>
        <dbReference type="Pfam" id="PF03168"/>
    </source>
</evidence>
<gene>
    <name evidence="6" type="ORF">POPTR_002G230400</name>
</gene>
<protein>
    <recommendedName>
        <fullName evidence="5">Late embryogenesis abundant protein LEA-2 subgroup domain-containing protein</fullName>
    </recommendedName>
</protein>
<evidence type="ECO:0000313" key="6">
    <source>
        <dbReference type="EMBL" id="PNT51188.1"/>
    </source>
</evidence>
<accession>B9GU70</accession>
<dbReference type="PANTHER" id="PTHR31234">
    <property type="entry name" value="LATE EMBRYOGENESIS ABUNDANT (LEA) HYDROXYPROLINE-RICH GLYCOPROTEIN FAMILY"/>
    <property type="match status" value="1"/>
</dbReference>
<evidence type="ECO:0000313" key="7">
    <source>
        <dbReference type="Proteomes" id="UP000006729"/>
    </source>
</evidence>
<dbReference type="GO" id="GO:0016020">
    <property type="term" value="C:membrane"/>
    <property type="evidence" value="ECO:0007669"/>
    <property type="project" value="UniProtKB-SubCell"/>
</dbReference>
<keyword evidence="7" id="KW-1185">Reference proteome</keyword>
<organism evidence="6 7">
    <name type="scientific">Populus trichocarpa</name>
    <name type="common">Western balsam poplar</name>
    <name type="synonym">Populus balsamifera subsp. trichocarpa</name>
    <dbReference type="NCBI Taxonomy" id="3694"/>
    <lineage>
        <taxon>Eukaryota</taxon>
        <taxon>Viridiplantae</taxon>
        <taxon>Streptophyta</taxon>
        <taxon>Embryophyta</taxon>
        <taxon>Tracheophyta</taxon>
        <taxon>Spermatophyta</taxon>
        <taxon>Magnoliopsida</taxon>
        <taxon>eudicotyledons</taxon>
        <taxon>Gunneridae</taxon>
        <taxon>Pentapetalae</taxon>
        <taxon>rosids</taxon>
        <taxon>fabids</taxon>
        <taxon>Malpighiales</taxon>
        <taxon>Salicaceae</taxon>
        <taxon>Saliceae</taxon>
        <taxon>Populus</taxon>
    </lineage>
</organism>
<dbReference type="Proteomes" id="UP000006729">
    <property type="component" value="Chromosome 2"/>
</dbReference>
<dbReference type="KEGG" id="pop:7489908"/>
<dbReference type="PANTHER" id="PTHR31234:SF65">
    <property type="entry name" value="LATE EMBRYOGENESIS ABUNDANT PROTEIN, LEA_2 SUBGROUP"/>
    <property type="match status" value="1"/>
</dbReference>
<proteinExistence type="predicted"/>
<keyword evidence="4" id="KW-0472">Membrane</keyword>
<reference evidence="6 7" key="1">
    <citation type="journal article" date="2006" name="Science">
        <title>The genome of black cottonwood, Populus trichocarpa (Torr. &amp; Gray).</title>
        <authorList>
            <person name="Tuskan G.A."/>
            <person name="Difazio S."/>
            <person name="Jansson S."/>
            <person name="Bohlmann J."/>
            <person name="Grigoriev I."/>
            <person name="Hellsten U."/>
            <person name="Putnam N."/>
            <person name="Ralph S."/>
            <person name="Rombauts S."/>
            <person name="Salamov A."/>
            <person name="Schein J."/>
            <person name="Sterck L."/>
            <person name="Aerts A."/>
            <person name="Bhalerao R.R."/>
            <person name="Bhalerao R.P."/>
            <person name="Blaudez D."/>
            <person name="Boerjan W."/>
            <person name="Brun A."/>
            <person name="Brunner A."/>
            <person name="Busov V."/>
            <person name="Campbell M."/>
            <person name="Carlson J."/>
            <person name="Chalot M."/>
            <person name="Chapman J."/>
            <person name="Chen G.L."/>
            <person name="Cooper D."/>
            <person name="Coutinho P.M."/>
            <person name="Couturier J."/>
            <person name="Covert S."/>
            <person name="Cronk Q."/>
            <person name="Cunningham R."/>
            <person name="Davis J."/>
            <person name="Degroeve S."/>
            <person name="Dejardin A."/>
            <person name="Depamphilis C."/>
            <person name="Detter J."/>
            <person name="Dirks B."/>
            <person name="Dubchak I."/>
            <person name="Duplessis S."/>
            <person name="Ehlting J."/>
            <person name="Ellis B."/>
            <person name="Gendler K."/>
            <person name="Goodstein D."/>
            <person name="Gribskov M."/>
            <person name="Grimwood J."/>
            <person name="Groover A."/>
            <person name="Gunter L."/>
            <person name="Hamberger B."/>
            <person name="Heinze B."/>
            <person name="Helariutta Y."/>
            <person name="Henrissat B."/>
            <person name="Holligan D."/>
            <person name="Holt R."/>
            <person name="Huang W."/>
            <person name="Islam-Faridi N."/>
            <person name="Jones S."/>
            <person name="Jones-Rhoades M."/>
            <person name="Jorgensen R."/>
            <person name="Joshi C."/>
            <person name="Kangasjarvi J."/>
            <person name="Karlsson J."/>
            <person name="Kelleher C."/>
            <person name="Kirkpatrick R."/>
            <person name="Kirst M."/>
            <person name="Kohler A."/>
            <person name="Kalluri U."/>
            <person name="Larimer F."/>
            <person name="Leebens-Mack J."/>
            <person name="Leple J.C."/>
            <person name="Locascio P."/>
            <person name="Lou Y."/>
            <person name="Lucas S."/>
            <person name="Martin F."/>
            <person name="Montanini B."/>
            <person name="Napoli C."/>
            <person name="Nelson D.R."/>
            <person name="Nelson C."/>
            <person name="Nieminen K."/>
            <person name="Nilsson O."/>
            <person name="Pereda V."/>
            <person name="Peter G."/>
            <person name="Philippe R."/>
            <person name="Pilate G."/>
            <person name="Poliakov A."/>
            <person name="Razumovskaya J."/>
            <person name="Richardson P."/>
            <person name="Rinaldi C."/>
            <person name="Ritland K."/>
            <person name="Rouze P."/>
            <person name="Ryaboy D."/>
            <person name="Schmutz J."/>
            <person name="Schrader J."/>
            <person name="Segerman B."/>
            <person name="Shin H."/>
            <person name="Siddiqui A."/>
            <person name="Sterky F."/>
            <person name="Terry A."/>
            <person name="Tsai C.J."/>
            <person name="Uberbacher E."/>
            <person name="Unneberg P."/>
            <person name="Vahala J."/>
            <person name="Wall K."/>
            <person name="Wessler S."/>
            <person name="Yang G."/>
            <person name="Yin T."/>
            <person name="Douglas C."/>
            <person name="Marra M."/>
            <person name="Sandberg G."/>
            <person name="Van de Peer Y."/>
            <person name="Rokhsar D."/>
        </authorList>
    </citation>
    <scope>NUCLEOTIDE SEQUENCE [LARGE SCALE GENOMIC DNA]</scope>
    <source>
        <strain evidence="7">cv. Nisqually</strain>
    </source>
</reference>
<dbReference type="InParanoid" id="B9GU70"/>
<dbReference type="OMA" id="IFKFPAT"/>
<dbReference type="OrthoDB" id="843417at2759"/>
<evidence type="ECO:0000256" key="2">
    <source>
        <dbReference type="ARBA" id="ARBA00022692"/>
    </source>
</evidence>
<evidence type="ECO:0000256" key="1">
    <source>
        <dbReference type="ARBA" id="ARBA00004167"/>
    </source>
</evidence>
<dbReference type="Gramene" id="Potri.002G230400.1.v4.1">
    <property type="protein sequence ID" value="Potri.002G230400.1.v4.1"/>
    <property type="gene ID" value="Potri.002G230400.v4.1"/>
</dbReference>
<dbReference type="STRING" id="3694.B9GU70"/>
<keyword evidence="3" id="KW-1133">Transmembrane helix</keyword>
<dbReference type="HOGENOM" id="CLU_050605_4_1_1"/>
<keyword evidence="2" id="KW-0812">Transmembrane</keyword>
<comment type="subcellular location">
    <subcellularLocation>
        <location evidence="1">Membrane</location>
        <topology evidence="1">Single-pass membrane protein</topology>
    </subcellularLocation>
</comment>
<name>B9GU70_POPTR</name>
<dbReference type="Pfam" id="PF03168">
    <property type="entry name" value="LEA_2"/>
    <property type="match status" value="1"/>
</dbReference>
<dbReference type="InterPro" id="IPR004864">
    <property type="entry name" value="LEA_2"/>
</dbReference>